<organism evidence="1 2">
    <name type="scientific">Linnemannia gamsii</name>
    <dbReference type="NCBI Taxonomy" id="64522"/>
    <lineage>
        <taxon>Eukaryota</taxon>
        <taxon>Fungi</taxon>
        <taxon>Fungi incertae sedis</taxon>
        <taxon>Mucoromycota</taxon>
        <taxon>Mortierellomycotina</taxon>
        <taxon>Mortierellomycetes</taxon>
        <taxon>Mortierellales</taxon>
        <taxon>Mortierellaceae</taxon>
        <taxon>Linnemannia</taxon>
    </lineage>
</organism>
<feature type="non-terminal residue" evidence="1">
    <location>
        <position position="60"/>
    </location>
</feature>
<proteinExistence type="predicted"/>
<feature type="non-terminal residue" evidence="1">
    <location>
        <position position="1"/>
    </location>
</feature>
<sequence>DICKGRSEVLVCGRTERYRPPRILAPRRRDHPILRGDLCRRLEPCQLYPQAREAMGLLGL</sequence>
<accession>A0A9P6UDY2</accession>
<gene>
    <name evidence="1" type="ORF">BGZ97_007744</name>
</gene>
<evidence type="ECO:0000313" key="2">
    <source>
        <dbReference type="Proteomes" id="UP000823405"/>
    </source>
</evidence>
<name>A0A9P6UDY2_9FUNG</name>
<dbReference type="AlphaFoldDB" id="A0A9P6UDY2"/>
<evidence type="ECO:0000313" key="1">
    <source>
        <dbReference type="EMBL" id="KAG0285588.1"/>
    </source>
</evidence>
<keyword evidence="2" id="KW-1185">Reference proteome</keyword>
<dbReference type="Proteomes" id="UP000823405">
    <property type="component" value="Unassembled WGS sequence"/>
</dbReference>
<dbReference type="EMBL" id="JAAAIN010003464">
    <property type="protein sequence ID" value="KAG0285588.1"/>
    <property type="molecule type" value="Genomic_DNA"/>
</dbReference>
<reference evidence="1" key="1">
    <citation type="journal article" date="2020" name="Fungal Divers.">
        <title>Resolving the Mortierellaceae phylogeny through synthesis of multi-gene phylogenetics and phylogenomics.</title>
        <authorList>
            <person name="Vandepol N."/>
            <person name="Liber J."/>
            <person name="Desiro A."/>
            <person name="Na H."/>
            <person name="Kennedy M."/>
            <person name="Barry K."/>
            <person name="Grigoriev I.V."/>
            <person name="Miller A.N."/>
            <person name="O'Donnell K."/>
            <person name="Stajich J.E."/>
            <person name="Bonito G."/>
        </authorList>
    </citation>
    <scope>NUCLEOTIDE SEQUENCE</scope>
    <source>
        <strain evidence="1">NVP60</strain>
    </source>
</reference>
<protein>
    <submittedName>
        <fullName evidence="1">Uncharacterized protein</fullName>
    </submittedName>
</protein>
<comment type="caution">
    <text evidence="1">The sequence shown here is derived from an EMBL/GenBank/DDBJ whole genome shotgun (WGS) entry which is preliminary data.</text>
</comment>